<dbReference type="AlphaFoldDB" id="A0A2T1GJE9"/>
<evidence type="ECO:0000256" key="4">
    <source>
        <dbReference type="ARBA" id="ARBA00022759"/>
    </source>
</evidence>
<dbReference type="GO" id="GO:0004519">
    <property type="term" value="F:endonuclease activity"/>
    <property type="evidence" value="ECO:0007669"/>
    <property type="project" value="UniProtKB-KW"/>
</dbReference>
<reference evidence="8 9" key="1">
    <citation type="submission" date="2018-03" db="EMBL/GenBank/DDBJ databases">
        <title>The ancient ancestry and fast evolution of plastids.</title>
        <authorList>
            <person name="Moore K.R."/>
            <person name="Magnabosco C."/>
            <person name="Momper L."/>
            <person name="Gold D.A."/>
            <person name="Bosak T."/>
            <person name="Fournier G.P."/>
        </authorList>
    </citation>
    <scope>NUCLEOTIDE SEQUENCE [LARGE SCALE GENOMIC DNA]</scope>
    <source>
        <strain evidence="8 9">CCALA 037</strain>
    </source>
</reference>
<dbReference type="Proteomes" id="UP000238937">
    <property type="component" value="Unassembled WGS sequence"/>
</dbReference>
<protein>
    <submittedName>
        <fullName evidence="8">Type II toxin-antitoxin system HicA family toxin</fullName>
    </submittedName>
</protein>
<name>A0A2T1GJE9_9CYAN</name>
<comment type="caution">
    <text evidence="8">The sequence shown here is derived from an EMBL/GenBank/DDBJ whole genome shotgun (WGS) entry which is preliminary data.</text>
</comment>
<organism evidence="8 9">
    <name type="scientific">Chamaesiphon polymorphus CCALA 037</name>
    <dbReference type="NCBI Taxonomy" id="2107692"/>
    <lineage>
        <taxon>Bacteria</taxon>
        <taxon>Bacillati</taxon>
        <taxon>Cyanobacteriota</taxon>
        <taxon>Cyanophyceae</taxon>
        <taxon>Gomontiellales</taxon>
        <taxon>Chamaesiphonaceae</taxon>
        <taxon>Chamaesiphon</taxon>
    </lineage>
</organism>
<keyword evidence="7" id="KW-0346">Stress response</keyword>
<sequence>MGKREKLIERLTNSPQNATFADIRNLLEYEGFYLDRVTGSHQVFKYAETTFVIPVHNNRVKAIYVRKVLELIASADIELDEEEE</sequence>
<evidence type="ECO:0000256" key="1">
    <source>
        <dbReference type="ARBA" id="ARBA00006620"/>
    </source>
</evidence>
<keyword evidence="3" id="KW-0540">Nuclease</keyword>
<dbReference type="SUPFAM" id="SSF54786">
    <property type="entry name" value="YcfA/nrd intein domain"/>
    <property type="match status" value="1"/>
</dbReference>
<accession>A0A2T1GJE9</accession>
<dbReference type="Gene3D" id="3.30.920.30">
    <property type="entry name" value="Hypothetical protein"/>
    <property type="match status" value="1"/>
</dbReference>
<dbReference type="InterPro" id="IPR012933">
    <property type="entry name" value="HicA_mRNA_interferase"/>
</dbReference>
<evidence type="ECO:0000313" key="9">
    <source>
        <dbReference type="Proteomes" id="UP000238937"/>
    </source>
</evidence>
<keyword evidence="6" id="KW-0694">RNA-binding</keyword>
<gene>
    <name evidence="8" type="ORF">C7B77_07125</name>
</gene>
<evidence type="ECO:0000256" key="7">
    <source>
        <dbReference type="ARBA" id="ARBA00023016"/>
    </source>
</evidence>
<keyword evidence="2" id="KW-1277">Toxin-antitoxin system</keyword>
<evidence type="ECO:0000313" key="8">
    <source>
        <dbReference type="EMBL" id="PSB57803.1"/>
    </source>
</evidence>
<keyword evidence="4" id="KW-0255">Endonuclease</keyword>
<dbReference type="EMBL" id="PVWO01000061">
    <property type="protein sequence ID" value="PSB57803.1"/>
    <property type="molecule type" value="Genomic_DNA"/>
</dbReference>
<dbReference type="InterPro" id="IPR038570">
    <property type="entry name" value="HicA_sf"/>
</dbReference>
<evidence type="ECO:0000256" key="6">
    <source>
        <dbReference type="ARBA" id="ARBA00022884"/>
    </source>
</evidence>
<dbReference type="OrthoDB" id="129814at2"/>
<keyword evidence="9" id="KW-1185">Reference proteome</keyword>
<evidence type="ECO:0000256" key="3">
    <source>
        <dbReference type="ARBA" id="ARBA00022722"/>
    </source>
</evidence>
<proteinExistence type="inferred from homology"/>
<dbReference type="RefSeq" id="WP_106302074.1">
    <property type="nucleotide sequence ID" value="NZ_PVWO01000061.1"/>
</dbReference>
<dbReference type="GO" id="GO:0016787">
    <property type="term" value="F:hydrolase activity"/>
    <property type="evidence" value="ECO:0007669"/>
    <property type="project" value="UniProtKB-KW"/>
</dbReference>
<comment type="similarity">
    <text evidence="1">Belongs to the HicA mRNA interferase family.</text>
</comment>
<keyword evidence="5" id="KW-0378">Hydrolase</keyword>
<evidence type="ECO:0000256" key="5">
    <source>
        <dbReference type="ARBA" id="ARBA00022801"/>
    </source>
</evidence>
<dbReference type="GO" id="GO:0003729">
    <property type="term" value="F:mRNA binding"/>
    <property type="evidence" value="ECO:0007669"/>
    <property type="project" value="InterPro"/>
</dbReference>
<evidence type="ECO:0000256" key="2">
    <source>
        <dbReference type="ARBA" id="ARBA00022649"/>
    </source>
</evidence>
<dbReference type="Pfam" id="PF07927">
    <property type="entry name" value="HicA_toxin"/>
    <property type="match status" value="1"/>
</dbReference>